<gene>
    <name evidence="6" type="ORF">ACHAXA_004811</name>
</gene>
<dbReference type="EMBL" id="JALLPB020000139">
    <property type="protein sequence ID" value="KAL3816629.1"/>
    <property type="molecule type" value="Genomic_DNA"/>
</dbReference>
<dbReference type="InterPro" id="IPR006571">
    <property type="entry name" value="TLDc_dom"/>
</dbReference>
<dbReference type="PANTHER" id="PTHR23354">
    <property type="entry name" value="NUCLEOLAR PROTEIN 7/ESTROGEN RECEPTOR COACTIVATOR-RELATED"/>
    <property type="match status" value="1"/>
</dbReference>
<evidence type="ECO:0000313" key="6">
    <source>
        <dbReference type="EMBL" id="KAL3816629.1"/>
    </source>
</evidence>
<dbReference type="GO" id="GO:0005739">
    <property type="term" value="C:mitochondrion"/>
    <property type="evidence" value="ECO:0007669"/>
    <property type="project" value="UniProtKB-SubCell"/>
</dbReference>
<organism evidence="6 7">
    <name type="scientific">Cyclostephanos tholiformis</name>
    <dbReference type="NCBI Taxonomy" id="382380"/>
    <lineage>
        <taxon>Eukaryota</taxon>
        <taxon>Sar</taxon>
        <taxon>Stramenopiles</taxon>
        <taxon>Ochrophyta</taxon>
        <taxon>Bacillariophyta</taxon>
        <taxon>Coscinodiscophyceae</taxon>
        <taxon>Thalassiosirophycidae</taxon>
        <taxon>Stephanodiscales</taxon>
        <taxon>Stephanodiscaceae</taxon>
        <taxon>Cyclostephanos</taxon>
    </lineage>
</organism>
<dbReference type="Pfam" id="PF07534">
    <property type="entry name" value="TLD"/>
    <property type="match status" value="1"/>
</dbReference>
<dbReference type="SMART" id="SM00584">
    <property type="entry name" value="TLDc"/>
    <property type="match status" value="1"/>
</dbReference>
<dbReference type="PANTHER" id="PTHR23354:SF62">
    <property type="entry name" value="MUSTARD, ISOFORM V"/>
    <property type="match status" value="1"/>
</dbReference>
<evidence type="ECO:0000259" key="5">
    <source>
        <dbReference type="PROSITE" id="PS51886"/>
    </source>
</evidence>
<feature type="domain" description="TLDc" evidence="5">
    <location>
        <begin position="318"/>
        <end position="521"/>
    </location>
</feature>
<dbReference type="AlphaFoldDB" id="A0ABD3RWM0"/>
<reference evidence="6 7" key="1">
    <citation type="submission" date="2024-10" db="EMBL/GenBank/DDBJ databases">
        <title>Updated reference genomes for cyclostephanoid diatoms.</title>
        <authorList>
            <person name="Roberts W.R."/>
            <person name="Alverson A.J."/>
        </authorList>
    </citation>
    <scope>NUCLEOTIDE SEQUENCE [LARGE SCALE GENOMIC DNA]</scope>
    <source>
        <strain evidence="6 7">AJA228-03</strain>
    </source>
</reference>
<dbReference type="PROSITE" id="PS51886">
    <property type="entry name" value="TLDC"/>
    <property type="match status" value="1"/>
</dbReference>
<keyword evidence="7" id="KW-1185">Reference proteome</keyword>
<evidence type="ECO:0000313" key="7">
    <source>
        <dbReference type="Proteomes" id="UP001530377"/>
    </source>
</evidence>
<comment type="similarity">
    <text evidence="2">Belongs to the OXR1 family.</text>
</comment>
<accession>A0ABD3RWM0</accession>
<proteinExistence type="inferred from homology"/>
<comment type="caution">
    <text evidence="6">The sequence shown here is derived from an EMBL/GenBank/DDBJ whole genome shotgun (WGS) entry which is preliminary data.</text>
</comment>
<dbReference type="Proteomes" id="UP001530377">
    <property type="component" value="Unassembled WGS sequence"/>
</dbReference>
<sequence length="593" mass="65544">MGTAISLESGRGISGGDSVATATFDEASPSSNFGFSSQEAQHLSSLRRLATIDETKRSGSTFIEVLWILSRRHLAPPSDQSRCQQVSALFSTFPSLSKLHPLEDIFVNHDQFLETLSYLIGDNEYRRNDVSMEFLSSVCICDDESIPAYDVVELCFEMASISHYLLQENAFDDADGVIELMGMRNFSSENSIVQSMTNSLLEYAKKCREDDRHFGKYVGNGAFANSTSPMIADGNVTRAELSDWQRKVVPDLILCSLARFLRVVLFPPEYATFRQNGTKPFPTVRTSKEITSQITTRVKEGEIVPISSQIFGLITNGQTAGTILSAPVFAFASISVPKLGEKWYQIYAGETDGWTFQALENSILGYEGPTILVIQANSDHDRNATVTLGAYTASKWEKNKRDFFGTPDCFLFQLQPTLRVLNSLPKSGTRGGHYMYFHSNTNVQTNNPLRKDDLTEGLGFGGTVRKPRLFIDGNLEYCSVSDQDTSFEEGCLGLPPSNDPFSSMLSTSTYNIYSLEVYAVGDETSIHGGFRAQRQHRDIADATLRNARTVDKAAFLGDMRNGFIETKAFAHRGQVDGRANGYLKGPEGKANGL</sequence>
<evidence type="ECO:0000256" key="2">
    <source>
        <dbReference type="ARBA" id="ARBA00009540"/>
    </source>
</evidence>
<comment type="subcellular location">
    <subcellularLocation>
        <location evidence="1">Mitochondrion</location>
    </subcellularLocation>
</comment>
<evidence type="ECO:0000256" key="3">
    <source>
        <dbReference type="ARBA" id="ARBA00023128"/>
    </source>
</evidence>
<evidence type="ECO:0000256" key="4">
    <source>
        <dbReference type="ARBA" id="ARBA00040604"/>
    </source>
</evidence>
<name>A0ABD3RWM0_9STRA</name>
<protein>
    <recommendedName>
        <fullName evidence="4">Oxidation resistance protein 1</fullName>
    </recommendedName>
</protein>
<keyword evidence="3" id="KW-0496">Mitochondrion</keyword>
<evidence type="ECO:0000256" key="1">
    <source>
        <dbReference type="ARBA" id="ARBA00004173"/>
    </source>
</evidence>